<dbReference type="Gene3D" id="3.40.710.10">
    <property type="entry name" value="DD-peptidase/beta-lactamase superfamily"/>
    <property type="match status" value="1"/>
</dbReference>
<dbReference type="InterPro" id="IPR001466">
    <property type="entry name" value="Beta-lactam-related"/>
</dbReference>
<dbReference type="PROSITE" id="PS50005">
    <property type="entry name" value="TPR"/>
    <property type="match status" value="1"/>
</dbReference>
<protein>
    <submittedName>
        <fullName evidence="6">Serine hydrolase</fullName>
    </submittedName>
</protein>
<evidence type="ECO:0000256" key="3">
    <source>
        <dbReference type="PROSITE-ProRule" id="PRU00339"/>
    </source>
</evidence>
<accession>A0A3S8R4I9</accession>
<sequence>MNKTYFCSILLLIFTSSILQAQKKAQSTTLYSRIDNYLTKGTQNGFSGAVSVIKKGKVIINKGYGLANKNTQTLNNPNTIFDIGSNTKQFTATAILKLAELDKLKLTDSLSQFFPNLPIDKRGITIHQLLSHTAGFTETIGRDFDKIEPKQFFEKLFASDLLAKPGEKYSYSNVGYSILGRIIELVTGQTYEAFLNQYLFKPAGMKQTGYLLPKWDITQLSRSYNRGIIDSKSPIIQYQKDGEISWHLKANGGINSTQNDMLLWHNALKKNKIISKKSFKKLTAPHADYPSGKLSYAYGWTVKTLKNNTKRIAHNGSNGAYAHSIIWFPKEDIYVVYATNANSSEVEFVAYAIAKIILDKNYTPKPIKNNVYSYAINYIRQHTIEDSENLIVLLKENYADDFTNSRLLNSIGNILLMLNKNTDWALEVFKINTQLHPKDGNIWDSLGDGYKANNMKEDAIKSYQKAIELGYKNSQQKLEKLIKN</sequence>
<keyword evidence="3" id="KW-0802">TPR repeat</keyword>
<evidence type="ECO:0000313" key="7">
    <source>
        <dbReference type="Proteomes" id="UP000274593"/>
    </source>
</evidence>
<dbReference type="InterPro" id="IPR011990">
    <property type="entry name" value="TPR-like_helical_dom_sf"/>
</dbReference>
<evidence type="ECO:0000313" key="6">
    <source>
        <dbReference type="EMBL" id="AZJ34743.1"/>
    </source>
</evidence>
<evidence type="ECO:0000256" key="1">
    <source>
        <dbReference type="ARBA" id="ARBA00004370"/>
    </source>
</evidence>
<dbReference type="EMBL" id="CP032548">
    <property type="protein sequence ID" value="AZJ34743.1"/>
    <property type="molecule type" value="Genomic_DNA"/>
</dbReference>
<dbReference type="Pfam" id="PF00144">
    <property type="entry name" value="Beta-lactamase"/>
    <property type="match status" value="1"/>
</dbReference>
<dbReference type="InterPro" id="IPR050491">
    <property type="entry name" value="AmpC-like"/>
</dbReference>
<comment type="subcellular location">
    <subcellularLocation>
        <location evidence="1">Membrane</location>
    </subcellularLocation>
</comment>
<keyword evidence="6" id="KW-0378">Hydrolase</keyword>
<keyword evidence="2" id="KW-0472">Membrane</keyword>
<keyword evidence="7" id="KW-1185">Reference proteome</keyword>
<feature type="signal peptide" evidence="4">
    <location>
        <begin position="1"/>
        <end position="21"/>
    </location>
</feature>
<dbReference type="GO" id="GO:0016787">
    <property type="term" value="F:hydrolase activity"/>
    <property type="evidence" value="ECO:0007669"/>
    <property type="project" value="UniProtKB-KW"/>
</dbReference>
<dbReference type="GO" id="GO:0016020">
    <property type="term" value="C:membrane"/>
    <property type="evidence" value="ECO:0007669"/>
    <property type="project" value="UniProtKB-SubCell"/>
</dbReference>
<dbReference type="SUPFAM" id="SSF56601">
    <property type="entry name" value="beta-lactamase/transpeptidase-like"/>
    <property type="match status" value="1"/>
</dbReference>
<dbReference type="AlphaFoldDB" id="A0A3S8R4I9"/>
<feature type="domain" description="Beta-lactamase-related" evidence="5">
    <location>
        <begin position="45"/>
        <end position="350"/>
    </location>
</feature>
<dbReference type="KEGG" id="tsig:D6T69_04070"/>
<keyword evidence="4" id="KW-0732">Signal</keyword>
<dbReference type="InterPro" id="IPR012338">
    <property type="entry name" value="Beta-lactam/transpept-like"/>
</dbReference>
<dbReference type="PANTHER" id="PTHR46825">
    <property type="entry name" value="D-ALANYL-D-ALANINE-CARBOXYPEPTIDASE/ENDOPEPTIDASE AMPH"/>
    <property type="match status" value="1"/>
</dbReference>
<reference evidence="6 7" key="1">
    <citation type="submission" date="2018-09" db="EMBL/GenBank/DDBJ databases">
        <title>Insights into the microbiota of Asian seabass (Lates calcarifer) with tenacibaculosis symptoms and description of sp. nov. Tenacibaculum singaporense.</title>
        <authorList>
            <person name="Miyake S."/>
            <person name="Soh M."/>
            <person name="Azman M.N."/>
            <person name="Ngoh S.Y."/>
            <person name="Orban L."/>
        </authorList>
    </citation>
    <scope>NUCLEOTIDE SEQUENCE [LARGE SCALE GENOMIC DNA]</scope>
    <source>
        <strain evidence="6 7">DSM 106434</strain>
    </source>
</reference>
<organism evidence="6 7">
    <name type="scientific">Tenacibaculum singaporense</name>
    <dbReference type="NCBI Taxonomy" id="2358479"/>
    <lineage>
        <taxon>Bacteria</taxon>
        <taxon>Pseudomonadati</taxon>
        <taxon>Bacteroidota</taxon>
        <taxon>Flavobacteriia</taxon>
        <taxon>Flavobacteriales</taxon>
        <taxon>Flavobacteriaceae</taxon>
        <taxon>Tenacibaculum</taxon>
    </lineage>
</organism>
<name>A0A3S8R4I9_9FLAO</name>
<evidence type="ECO:0000259" key="5">
    <source>
        <dbReference type="Pfam" id="PF00144"/>
    </source>
</evidence>
<feature type="chain" id="PRO_5019140817" evidence="4">
    <location>
        <begin position="22"/>
        <end position="484"/>
    </location>
</feature>
<dbReference type="Proteomes" id="UP000274593">
    <property type="component" value="Chromosome"/>
</dbReference>
<evidence type="ECO:0000256" key="4">
    <source>
        <dbReference type="SAM" id="SignalP"/>
    </source>
</evidence>
<dbReference type="Gene3D" id="1.25.40.10">
    <property type="entry name" value="Tetratricopeptide repeat domain"/>
    <property type="match status" value="1"/>
</dbReference>
<gene>
    <name evidence="6" type="ORF">D6T69_04070</name>
</gene>
<proteinExistence type="predicted"/>
<dbReference type="RefSeq" id="WP_125066575.1">
    <property type="nucleotide sequence ID" value="NZ_CP032548.1"/>
</dbReference>
<feature type="repeat" description="TPR" evidence="3">
    <location>
        <begin position="440"/>
        <end position="473"/>
    </location>
</feature>
<dbReference type="SUPFAM" id="SSF48452">
    <property type="entry name" value="TPR-like"/>
    <property type="match status" value="1"/>
</dbReference>
<evidence type="ECO:0000256" key="2">
    <source>
        <dbReference type="ARBA" id="ARBA00023136"/>
    </source>
</evidence>
<dbReference type="InterPro" id="IPR019734">
    <property type="entry name" value="TPR_rpt"/>
</dbReference>
<dbReference type="PANTHER" id="PTHR46825:SF11">
    <property type="entry name" value="PENICILLIN-BINDING PROTEIN 4"/>
    <property type="match status" value="1"/>
</dbReference>